<dbReference type="AlphaFoldDB" id="A0A9D3YPG3"/>
<feature type="region of interest" description="Disordered" evidence="1">
    <location>
        <begin position="51"/>
        <end position="79"/>
    </location>
</feature>
<dbReference type="EMBL" id="JAIWYP010000015">
    <property type="protein sequence ID" value="KAH3702161.1"/>
    <property type="molecule type" value="Genomic_DNA"/>
</dbReference>
<feature type="compositionally biased region" description="Polar residues" evidence="1">
    <location>
        <begin position="51"/>
        <end position="69"/>
    </location>
</feature>
<keyword evidence="3" id="KW-1185">Reference proteome</keyword>
<dbReference type="Proteomes" id="UP000828390">
    <property type="component" value="Unassembled WGS sequence"/>
</dbReference>
<comment type="caution">
    <text evidence="2">The sequence shown here is derived from an EMBL/GenBank/DDBJ whole genome shotgun (WGS) entry which is preliminary data.</text>
</comment>
<sequence length="101" mass="11452">SNVYIYKSEDLIVHCFVLNHHGELRKDNCSQSYSSVCVNATVHDTIQYSGQDSKVPNYDPTNELVQPSNAPHEGHDNVHYDVIPDDIREREATSYTSLQVC</sequence>
<name>A0A9D3YPG3_DREPO</name>
<evidence type="ECO:0000313" key="2">
    <source>
        <dbReference type="EMBL" id="KAH3702161.1"/>
    </source>
</evidence>
<reference evidence="2" key="1">
    <citation type="journal article" date="2019" name="bioRxiv">
        <title>The Genome of the Zebra Mussel, Dreissena polymorpha: A Resource for Invasive Species Research.</title>
        <authorList>
            <person name="McCartney M.A."/>
            <person name="Auch B."/>
            <person name="Kono T."/>
            <person name="Mallez S."/>
            <person name="Zhang Y."/>
            <person name="Obille A."/>
            <person name="Becker A."/>
            <person name="Abrahante J.E."/>
            <person name="Garbe J."/>
            <person name="Badalamenti J.P."/>
            <person name="Herman A."/>
            <person name="Mangelson H."/>
            <person name="Liachko I."/>
            <person name="Sullivan S."/>
            <person name="Sone E.D."/>
            <person name="Koren S."/>
            <person name="Silverstein K.A.T."/>
            <person name="Beckman K.B."/>
            <person name="Gohl D.M."/>
        </authorList>
    </citation>
    <scope>NUCLEOTIDE SEQUENCE</scope>
    <source>
        <strain evidence="2">Duluth1</strain>
        <tissue evidence="2">Whole animal</tissue>
    </source>
</reference>
<organism evidence="2 3">
    <name type="scientific">Dreissena polymorpha</name>
    <name type="common">Zebra mussel</name>
    <name type="synonym">Mytilus polymorpha</name>
    <dbReference type="NCBI Taxonomy" id="45954"/>
    <lineage>
        <taxon>Eukaryota</taxon>
        <taxon>Metazoa</taxon>
        <taxon>Spiralia</taxon>
        <taxon>Lophotrochozoa</taxon>
        <taxon>Mollusca</taxon>
        <taxon>Bivalvia</taxon>
        <taxon>Autobranchia</taxon>
        <taxon>Heteroconchia</taxon>
        <taxon>Euheterodonta</taxon>
        <taxon>Imparidentia</taxon>
        <taxon>Neoheterodontei</taxon>
        <taxon>Myida</taxon>
        <taxon>Dreissenoidea</taxon>
        <taxon>Dreissenidae</taxon>
        <taxon>Dreissena</taxon>
    </lineage>
</organism>
<protein>
    <submittedName>
        <fullName evidence="2">Uncharacterized protein</fullName>
    </submittedName>
</protein>
<evidence type="ECO:0000313" key="3">
    <source>
        <dbReference type="Proteomes" id="UP000828390"/>
    </source>
</evidence>
<gene>
    <name evidence="2" type="ORF">DPMN_077166</name>
</gene>
<accession>A0A9D3YPG3</accession>
<reference evidence="2" key="2">
    <citation type="submission" date="2020-11" db="EMBL/GenBank/DDBJ databases">
        <authorList>
            <person name="McCartney M.A."/>
            <person name="Auch B."/>
            <person name="Kono T."/>
            <person name="Mallez S."/>
            <person name="Becker A."/>
            <person name="Gohl D.M."/>
            <person name="Silverstein K.A.T."/>
            <person name="Koren S."/>
            <person name="Bechman K.B."/>
            <person name="Herman A."/>
            <person name="Abrahante J.E."/>
            <person name="Garbe J."/>
        </authorList>
    </citation>
    <scope>NUCLEOTIDE SEQUENCE</scope>
    <source>
        <strain evidence="2">Duluth1</strain>
        <tissue evidence="2">Whole animal</tissue>
    </source>
</reference>
<evidence type="ECO:0000256" key="1">
    <source>
        <dbReference type="SAM" id="MobiDB-lite"/>
    </source>
</evidence>
<proteinExistence type="predicted"/>
<feature type="non-terminal residue" evidence="2">
    <location>
        <position position="101"/>
    </location>
</feature>